<dbReference type="KEGG" id="cge:113836094"/>
<feature type="region of interest" description="Disordered" evidence="1">
    <location>
        <begin position="1"/>
        <end position="123"/>
    </location>
</feature>
<feature type="region of interest" description="Disordered" evidence="1">
    <location>
        <begin position="151"/>
        <end position="194"/>
    </location>
</feature>
<reference evidence="3" key="3">
    <citation type="submission" date="2025-08" db="UniProtKB">
        <authorList>
            <consortium name="RefSeq"/>
        </authorList>
    </citation>
    <scope>IDENTIFICATION</scope>
    <source>
        <strain evidence="3">17A/GY</strain>
        <tissue evidence="3">Liver</tissue>
    </source>
</reference>
<dbReference type="AlphaFoldDB" id="A0A9J7G4N7"/>
<feature type="compositionally biased region" description="Basic and acidic residues" evidence="1">
    <location>
        <begin position="48"/>
        <end position="58"/>
    </location>
</feature>
<feature type="compositionally biased region" description="Gly residues" evidence="1">
    <location>
        <begin position="74"/>
        <end position="94"/>
    </location>
</feature>
<name>A0A9J7G4N7_CRIGR</name>
<keyword evidence="2" id="KW-1185">Reference proteome</keyword>
<evidence type="ECO:0000313" key="2">
    <source>
        <dbReference type="Proteomes" id="UP001108280"/>
    </source>
</evidence>
<dbReference type="Proteomes" id="UP001108280">
    <property type="component" value="Chromosome 5"/>
</dbReference>
<gene>
    <name evidence="3" type="primary">LOC113836094</name>
</gene>
<evidence type="ECO:0000313" key="3">
    <source>
        <dbReference type="RefSeq" id="XP_027274663.1"/>
    </source>
</evidence>
<organism evidence="2 3">
    <name type="scientific">Cricetulus griseus</name>
    <name type="common">Chinese hamster</name>
    <name type="synonym">Cricetulus barabensis griseus</name>
    <dbReference type="NCBI Taxonomy" id="10029"/>
    <lineage>
        <taxon>Eukaryota</taxon>
        <taxon>Metazoa</taxon>
        <taxon>Chordata</taxon>
        <taxon>Craniata</taxon>
        <taxon>Vertebrata</taxon>
        <taxon>Euteleostomi</taxon>
        <taxon>Mammalia</taxon>
        <taxon>Eutheria</taxon>
        <taxon>Euarchontoglires</taxon>
        <taxon>Glires</taxon>
        <taxon>Rodentia</taxon>
        <taxon>Myomorpha</taxon>
        <taxon>Muroidea</taxon>
        <taxon>Cricetidae</taxon>
        <taxon>Cricetinae</taxon>
        <taxon>Cricetulus</taxon>
    </lineage>
</organism>
<dbReference type="GeneID" id="113836094"/>
<reference evidence="2" key="2">
    <citation type="journal article" date="2020" name="Biotechnol. Bioeng.">
        <title>Chromosome-scale scaffolds for the Chinese hamster reference genome assembly to facilitate the study of the CHO epigenome.</title>
        <authorList>
            <person name="Hilliard W."/>
            <person name="MacDonald M."/>
            <person name="Lee K.H."/>
        </authorList>
    </citation>
    <scope>NUCLEOTIDE SEQUENCE [LARGE SCALE GENOMIC DNA]</scope>
    <source>
        <strain evidence="2">17A/GY</strain>
    </source>
</reference>
<dbReference type="RefSeq" id="XP_027274663.1">
    <property type="nucleotide sequence ID" value="XM_027418862.2"/>
</dbReference>
<protein>
    <submittedName>
        <fullName evidence="3">Protein SOGA3</fullName>
    </submittedName>
</protein>
<sequence>MEAAGAWGRAGRGYGATAEAPARFRRRLASAVRPASGSPQSRARRAWRPREQGRHYEGPLRLPRPQPARTSAGGWEGAAGGAEGPRGGADGGDAGWRRSSAPVCPPRRAAPRRRGAQDGGPGSVPTCAFPFLLLRHLGAEPVAWEMPITSPAGRASPACGREPLGARGSSRFRPGPAPLPQPSPGVLRPRGVVY</sequence>
<evidence type="ECO:0000256" key="1">
    <source>
        <dbReference type="SAM" id="MobiDB-lite"/>
    </source>
</evidence>
<reference evidence="2" key="1">
    <citation type="journal article" date="2018" name="Biotechnol. Bioeng.">
        <title>A reference genome of the Chinese hamster based on a hybrid assembly strategy.</title>
        <authorList>
            <person name="Rupp O."/>
            <person name="MacDonald M.L."/>
            <person name="Li S."/>
            <person name="Dhiman H."/>
            <person name="Polson S."/>
            <person name="Griep S."/>
            <person name="Heffner K."/>
            <person name="Hernandez I."/>
            <person name="Brinkrolf K."/>
            <person name="Jadhav V."/>
            <person name="Samoudi M."/>
            <person name="Hao H."/>
            <person name="Kingham B."/>
            <person name="Goesmann A."/>
            <person name="Betenbaugh M.J."/>
            <person name="Lewis N.E."/>
            <person name="Borth N."/>
            <person name="Lee K.H."/>
        </authorList>
    </citation>
    <scope>NUCLEOTIDE SEQUENCE [LARGE SCALE GENOMIC DNA]</scope>
    <source>
        <strain evidence="2">17A/GY</strain>
    </source>
</reference>
<proteinExistence type="predicted"/>
<accession>A0A9J7G4N7</accession>